<protein>
    <submittedName>
        <fullName evidence="2">Splicing factor 3B subunit 1-like</fullName>
    </submittedName>
</protein>
<dbReference type="AlphaFoldDB" id="A0A2Z7ALU1"/>
<feature type="region of interest" description="Disordered" evidence="1">
    <location>
        <begin position="385"/>
        <end position="408"/>
    </location>
</feature>
<proteinExistence type="predicted"/>
<gene>
    <name evidence="2" type="ORF">F511_30401</name>
</gene>
<evidence type="ECO:0000313" key="2">
    <source>
        <dbReference type="EMBL" id="KZV22765.1"/>
    </source>
</evidence>
<sequence length="594" mass="66287">MASALINNASQIYFDSVLGKEDEGMVKMFKALASSGLRGFLGCPSAIYEAALVEFFQNASMRDVKFVSTVQGKAVEIFEEFFAGTFEFPTEGLTEMSDVPKDLVFDARTAFSFNVQQLKISCKKREMKFEFHFLNDILAKTVMVKAGYGDSRDEESHRICGADLYLVEGCADLELEDSKEFPPLKILTAKTVGTYMAKNKNITVDVDEPAGDEPVVKKKAASKKRPAPTVGEPAAKKKRTTVGKASPSDKNLALVTVAQDIEPISTVPDVTPRAPRRRALKRKLILPTGSNDEKDFGDAVEKERETTIVDEVDNIIGQIIAETEQIETDLEEPEIMISIEIDIEGYEHSIAVNDEDDNLDGAENEIARKMASFTASEQFLKEPLRSGEDNDMSGFKQPSKINETEEPDVVEPVVVEVTETAKNKETDIEPVETEKEREQETALMDQKEPTKIKFGLGIEIPGVKEGDWYKASLPQIAVTDKGKVPLVEKDEIKGHPALEMFSLICADIEFLVQLREKVIDEIVSFFFSFSLCRLTTIDLQILDMLSDAHLVALEKFKEQMRANNMEWQRLVSSRLFEGAERDRGAIIDRSNTNT</sequence>
<name>A0A2Z7ALU1_9LAMI</name>
<evidence type="ECO:0000313" key="3">
    <source>
        <dbReference type="Proteomes" id="UP000250235"/>
    </source>
</evidence>
<reference evidence="2 3" key="1">
    <citation type="journal article" date="2015" name="Proc. Natl. Acad. Sci. U.S.A.">
        <title>The resurrection genome of Boea hygrometrica: A blueprint for survival of dehydration.</title>
        <authorList>
            <person name="Xiao L."/>
            <person name="Yang G."/>
            <person name="Zhang L."/>
            <person name="Yang X."/>
            <person name="Zhao S."/>
            <person name="Ji Z."/>
            <person name="Zhou Q."/>
            <person name="Hu M."/>
            <person name="Wang Y."/>
            <person name="Chen M."/>
            <person name="Xu Y."/>
            <person name="Jin H."/>
            <person name="Xiao X."/>
            <person name="Hu G."/>
            <person name="Bao F."/>
            <person name="Hu Y."/>
            <person name="Wan P."/>
            <person name="Li L."/>
            <person name="Deng X."/>
            <person name="Kuang T."/>
            <person name="Xiang C."/>
            <person name="Zhu J.K."/>
            <person name="Oliver M.J."/>
            <person name="He Y."/>
        </authorList>
    </citation>
    <scope>NUCLEOTIDE SEQUENCE [LARGE SCALE GENOMIC DNA]</scope>
    <source>
        <strain evidence="3">cv. XS01</strain>
    </source>
</reference>
<feature type="region of interest" description="Disordered" evidence="1">
    <location>
        <begin position="213"/>
        <end position="247"/>
    </location>
</feature>
<accession>A0A2Z7ALU1</accession>
<dbReference type="EMBL" id="KV014108">
    <property type="protein sequence ID" value="KZV22765.1"/>
    <property type="molecule type" value="Genomic_DNA"/>
</dbReference>
<organism evidence="2 3">
    <name type="scientific">Dorcoceras hygrometricum</name>
    <dbReference type="NCBI Taxonomy" id="472368"/>
    <lineage>
        <taxon>Eukaryota</taxon>
        <taxon>Viridiplantae</taxon>
        <taxon>Streptophyta</taxon>
        <taxon>Embryophyta</taxon>
        <taxon>Tracheophyta</taxon>
        <taxon>Spermatophyta</taxon>
        <taxon>Magnoliopsida</taxon>
        <taxon>eudicotyledons</taxon>
        <taxon>Gunneridae</taxon>
        <taxon>Pentapetalae</taxon>
        <taxon>asterids</taxon>
        <taxon>lamiids</taxon>
        <taxon>Lamiales</taxon>
        <taxon>Gesneriaceae</taxon>
        <taxon>Didymocarpoideae</taxon>
        <taxon>Trichosporeae</taxon>
        <taxon>Loxocarpinae</taxon>
        <taxon>Dorcoceras</taxon>
    </lineage>
</organism>
<dbReference type="Proteomes" id="UP000250235">
    <property type="component" value="Unassembled WGS sequence"/>
</dbReference>
<feature type="compositionally biased region" description="Basic residues" evidence="1">
    <location>
        <begin position="217"/>
        <end position="226"/>
    </location>
</feature>
<dbReference type="OrthoDB" id="1741306at2759"/>
<keyword evidence="3" id="KW-1185">Reference proteome</keyword>
<evidence type="ECO:0000256" key="1">
    <source>
        <dbReference type="SAM" id="MobiDB-lite"/>
    </source>
</evidence>